<dbReference type="Proteomes" id="UP000078396">
    <property type="component" value="Unassembled WGS sequence"/>
</dbReference>
<dbReference type="AlphaFoldDB" id="A0A178LLQ9"/>
<evidence type="ECO:0000313" key="2">
    <source>
        <dbReference type="Proteomes" id="UP000078396"/>
    </source>
</evidence>
<dbReference type="EMBL" id="LWCS01000055">
    <property type="protein sequence ID" value="OAN32067.1"/>
    <property type="molecule type" value="Genomic_DNA"/>
</dbReference>
<proteinExistence type="predicted"/>
<gene>
    <name evidence="1" type="ORF">A4X20_28750</name>
</gene>
<comment type="caution">
    <text evidence="1">The sequence shown here is derived from an EMBL/GenBank/DDBJ whole genome shotgun (WGS) entry which is preliminary data.</text>
</comment>
<reference evidence="1 2" key="1">
    <citation type="submission" date="2016-04" db="EMBL/GenBank/DDBJ databases">
        <title>Draft Genome Sequences of Staphylococcus capitis Strain H36, S. capitis Strain H65, S. cohnii Strain H62, S. hominis Strain H69, Mycobacterium iranicum Strain H39, Plantibacter sp. Strain H53, Pseudomonas oryzihabitans Strain H72, and Microbacterium sp. Strain H83, isolated from residential settings.</title>
        <authorList>
            <person name="Lymperopoulou D."/>
            <person name="Adams R.I."/>
            <person name="Lindow S."/>
            <person name="Coil D.A."/>
            <person name="Jospin G."/>
            <person name="Eisen J.A."/>
        </authorList>
    </citation>
    <scope>NUCLEOTIDE SEQUENCE [LARGE SCALE GENOMIC DNA]</scope>
    <source>
        <strain evidence="1 2">H39</strain>
    </source>
</reference>
<name>A0A178LLQ9_MYCIR</name>
<organism evidence="1 2">
    <name type="scientific">Mycolicibacterium iranicum</name>
    <name type="common">Mycobacterium iranicum</name>
    <dbReference type="NCBI Taxonomy" id="912594"/>
    <lineage>
        <taxon>Bacteria</taxon>
        <taxon>Bacillati</taxon>
        <taxon>Actinomycetota</taxon>
        <taxon>Actinomycetes</taxon>
        <taxon>Mycobacteriales</taxon>
        <taxon>Mycobacteriaceae</taxon>
        <taxon>Mycolicibacterium</taxon>
    </lineage>
</organism>
<dbReference type="OrthoDB" id="4466134at2"/>
<evidence type="ECO:0000313" key="1">
    <source>
        <dbReference type="EMBL" id="OAN32067.1"/>
    </source>
</evidence>
<accession>A0A178LLQ9</accession>
<sequence length="198" mass="21123">MNATPPQPTLADLLRRAIDDRTGAPLRDIQGLVEAEEALRPRGMSLNRSTASQILRGAYRGTPSLATVRAIGWLAGVTDEVAFAAAGQPAPGRPFAEELPAAADTLNDRERAVVIDIVRALLAQRQRIDEWKASTARALTDVIGDLTRITQTLDDSSAGGESSPQLISRATDELAQVISRTRRLAEESADETTPGADS</sequence>
<protein>
    <submittedName>
        <fullName evidence="1">Uncharacterized protein</fullName>
    </submittedName>
</protein>
<dbReference type="RefSeq" id="WP_064284519.1">
    <property type="nucleotide sequence ID" value="NZ_LWCS01000055.1"/>
</dbReference>